<comment type="caution">
    <text evidence="1">The sequence shown here is derived from an EMBL/GenBank/DDBJ whole genome shotgun (WGS) entry which is preliminary data.</text>
</comment>
<reference evidence="1" key="1">
    <citation type="submission" date="2017-04" db="EMBL/GenBank/DDBJ databases">
        <authorList>
            <person name="Varghese N."/>
            <person name="Submissions S."/>
        </authorList>
    </citation>
    <scope>NUCLEOTIDE SEQUENCE</scope>
    <source>
        <strain evidence="1">WTE2008</strain>
    </source>
</reference>
<dbReference type="EMBL" id="FWXZ01000002">
    <property type="protein sequence ID" value="SMC53950.1"/>
    <property type="molecule type" value="Genomic_DNA"/>
</dbReference>
<keyword evidence="2" id="KW-1185">Reference proteome</keyword>
<evidence type="ECO:0000313" key="2">
    <source>
        <dbReference type="Proteomes" id="UP000192328"/>
    </source>
</evidence>
<name>A0AC61PKH7_9FIRM</name>
<gene>
    <name evidence="1" type="ORF">SAMN06297397_1324</name>
</gene>
<dbReference type="Proteomes" id="UP000192328">
    <property type="component" value="Unassembled WGS sequence"/>
</dbReference>
<proteinExistence type="predicted"/>
<protein>
    <submittedName>
        <fullName evidence="1">ABC transport system permease protein</fullName>
    </submittedName>
</protein>
<organism evidence="1 2">
    <name type="scientific">Aristaeella lactis</name>
    <dbReference type="NCBI Taxonomy" id="3046383"/>
    <lineage>
        <taxon>Bacteria</taxon>
        <taxon>Bacillati</taxon>
        <taxon>Bacillota</taxon>
        <taxon>Clostridia</taxon>
        <taxon>Eubacteriales</taxon>
        <taxon>Aristaeellaceae</taxon>
        <taxon>Aristaeella</taxon>
    </lineage>
</organism>
<sequence length="401" mass="42539">MKRFSPVFRNLTRKPGRTTALILLTAFLSLSLFAGTMVVSSLRRGLSSMENRLGADIIVVPAEAESKSSLKNMLLQGTIGTFYMDASAVEKVRETEGVQKASAQVFLSSMKADCCSVKVQIIGFDPENDFVVQPWIAESLNRPLGDMEIVVGCRVATDVGEIFRIYDQRCLVAARLAATGTGLDTAVYCNMNTMHALLRAAEEKGISHKIDTGNDAEVVSAIYVRTLPGADVGLVNNRLNGKIRKATAVRTTGMLTEVSDSLGGVSRTVAVLIAAVWILALVILFIAFAMMVNERRRELAVYRLVGMSRNMLSGMILKETALCSLAGAVCGVLLGALAVFPFTTLIETSLKLPYLAPGAGTVAACAALAIAVTVAAGCAASLHTASKLSRVDPGSTLREGA</sequence>
<evidence type="ECO:0000313" key="1">
    <source>
        <dbReference type="EMBL" id="SMC53950.1"/>
    </source>
</evidence>
<accession>A0AC61PKH7</accession>